<dbReference type="InterPro" id="IPR004879">
    <property type="entry name" value="Ssp411-like_TRX"/>
</dbReference>
<dbReference type="InterPro" id="IPR024705">
    <property type="entry name" value="Ssp411"/>
</dbReference>
<dbReference type="Gene3D" id="3.40.30.10">
    <property type="entry name" value="Glutaredoxin"/>
    <property type="match status" value="1"/>
</dbReference>
<dbReference type="HOGENOM" id="CLU_014051_4_2_11"/>
<evidence type="ECO:0000313" key="3">
    <source>
        <dbReference type="EMBL" id="CCM64669.1"/>
    </source>
</evidence>
<feature type="region of interest" description="Disordered" evidence="1">
    <location>
        <begin position="314"/>
        <end position="333"/>
    </location>
</feature>
<dbReference type="PANTHER" id="PTHR42899:SF1">
    <property type="entry name" value="SPERMATOGENESIS-ASSOCIATED PROTEIN 20"/>
    <property type="match status" value="1"/>
</dbReference>
<accession>R4Z168</accession>
<protein>
    <recommendedName>
        <fullName evidence="2">Spermatogenesis-associated protein 20-like TRX domain-containing protein</fullName>
    </recommendedName>
</protein>
<dbReference type="SUPFAM" id="SSF52833">
    <property type="entry name" value="Thioredoxin-like"/>
    <property type="match status" value="1"/>
</dbReference>
<evidence type="ECO:0000259" key="2">
    <source>
        <dbReference type="Pfam" id="PF03190"/>
    </source>
</evidence>
<dbReference type="PANTHER" id="PTHR42899">
    <property type="entry name" value="SPERMATOGENESIS-ASSOCIATED PROTEIN 20"/>
    <property type="match status" value="1"/>
</dbReference>
<dbReference type="AlphaFoldDB" id="R4Z168"/>
<dbReference type="InterPro" id="IPR012341">
    <property type="entry name" value="6hp_glycosidase-like_sf"/>
</dbReference>
<dbReference type="STRING" id="1229780.BN381_430065"/>
<feature type="domain" description="Spermatogenesis-associated protein 20-like TRX" evidence="2">
    <location>
        <begin position="3"/>
        <end position="163"/>
    </location>
</feature>
<name>R4Z168_9ACTN</name>
<proteinExistence type="predicted"/>
<dbReference type="eggNOG" id="COG1331">
    <property type="taxonomic scope" value="Bacteria"/>
</dbReference>
<dbReference type="PIRSF" id="PIRSF006402">
    <property type="entry name" value="UCP006402_thioredoxin"/>
    <property type="match status" value="1"/>
</dbReference>
<dbReference type="RefSeq" id="WP_012228897.1">
    <property type="nucleotide sequence ID" value="NZ_HG422565.1"/>
</dbReference>
<evidence type="ECO:0000256" key="1">
    <source>
        <dbReference type="SAM" id="MobiDB-lite"/>
    </source>
</evidence>
<keyword evidence="4" id="KW-1185">Reference proteome</keyword>
<dbReference type="Proteomes" id="UP000018291">
    <property type="component" value="Unassembled WGS sequence"/>
</dbReference>
<dbReference type="CDD" id="cd02955">
    <property type="entry name" value="SSP411"/>
    <property type="match status" value="1"/>
</dbReference>
<organism evidence="3 4">
    <name type="scientific">Candidatus Neomicrothrix parvicella RN1</name>
    <dbReference type="NCBI Taxonomy" id="1229780"/>
    <lineage>
        <taxon>Bacteria</taxon>
        <taxon>Bacillati</taxon>
        <taxon>Actinomycetota</taxon>
        <taxon>Acidimicrobiia</taxon>
        <taxon>Acidimicrobiales</taxon>
        <taxon>Microthrixaceae</taxon>
        <taxon>Candidatus Neomicrothrix</taxon>
    </lineage>
</organism>
<dbReference type="Pfam" id="PF03190">
    <property type="entry name" value="Thioredox_DsbH"/>
    <property type="match status" value="1"/>
</dbReference>
<sequence>MANRLANSTSPYLRQHAHNPVDWYPWGDAAFTAASERDVPLLISVGYSSCHWCHVMAHESFENPDVAARMNQHFINVKVDREERPDIDAVYMLATQAMTGHGGWPMTVLATPDGRPFFCGTYFPPEPRQGMPGFTQLIDALADAWTTRRNELEEQADTLAEAIRRSEPLDPGAPAPNLTAIDEAVLGLAHIADAEWGGFGSAPKFPQSAAIDLLLRHARRTGSETSLSVARSALDHMATGGIWDHIGGGFARYSTDRQWLVPHFEKMAYDNALLIRPYLHAWQLTGEDRYRQIVEETIVYLLDELRLPAGGFASAQDADSAEPDHPNGPGREGRFATWTPAELIEVMGEDGGNKVAGYWGITAAGNFEGRSIPHRIGHLNEPQRDRVLDEVRAGLLQVRRHRPQPGLDDKVLVEWNALIIASLAEAAAAMDQPGWGDAAVGAAEFLLEHLRRDGRWHRSWSAQAAEASHRAVANDLAALIDALVRLGELTGERRWEAEARDVADELLNNHLDESTGTLWTTPDDGETLVGRPRDVVDGAIPSANSVAAGAMLRLAALTGATHYADAGRAIIAAVAPLAEGRGMSFAHLLAAAEDDAGGMTEVVITGDRPDLVEEVRAHWLPAVVLAWGQPGDSPLWEGRNESGGLGEGDDAGRAYVCRGSVCSPPATTPEELRHQLLGH</sequence>
<dbReference type="InterPro" id="IPR008928">
    <property type="entry name" value="6-hairpin_glycosidase_sf"/>
</dbReference>
<dbReference type="InterPro" id="IPR036249">
    <property type="entry name" value="Thioredoxin-like_sf"/>
</dbReference>
<dbReference type="EMBL" id="CANL01000038">
    <property type="protein sequence ID" value="CCM64669.1"/>
    <property type="molecule type" value="Genomic_DNA"/>
</dbReference>
<dbReference type="GO" id="GO:0005975">
    <property type="term" value="P:carbohydrate metabolic process"/>
    <property type="evidence" value="ECO:0007669"/>
    <property type="project" value="InterPro"/>
</dbReference>
<reference evidence="3 4" key="1">
    <citation type="journal article" date="2013" name="ISME J.">
        <title>Metabolic model for the filamentous 'Candidatus Microthrix parvicella' based on genomic and metagenomic analyses.</title>
        <authorList>
            <person name="Jon McIlroy S."/>
            <person name="Kristiansen R."/>
            <person name="Albertsen M."/>
            <person name="Michael Karst S."/>
            <person name="Rossetti S."/>
            <person name="Lund Nielsen J."/>
            <person name="Tandoi V."/>
            <person name="James Seviour R."/>
            <person name="Nielsen P.H."/>
        </authorList>
    </citation>
    <scope>NUCLEOTIDE SEQUENCE [LARGE SCALE GENOMIC DNA]</scope>
    <source>
        <strain evidence="3 4">RN1</strain>
    </source>
</reference>
<dbReference type="Gene3D" id="1.50.10.10">
    <property type="match status" value="1"/>
</dbReference>
<comment type="caution">
    <text evidence="3">The sequence shown here is derived from an EMBL/GenBank/DDBJ whole genome shotgun (WGS) entry which is preliminary data.</text>
</comment>
<evidence type="ECO:0000313" key="4">
    <source>
        <dbReference type="Proteomes" id="UP000018291"/>
    </source>
</evidence>
<gene>
    <name evidence="3" type="ORF">BN381_430065</name>
</gene>
<dbReference type="SUPFAM" id="SSF48208">
    <property type="entry name" value="Six-hairpin glycosidases"/>
    <property type="match status" value="1"/>
</dbReference>
<dbReference type="OrthoDB" id="9762614at2"/>